<evidence type="ECO:0000313" key="2">
    <source>
        <dbReference type="Proteomes" id="UP001607303"/>
    </source>
</evidence>
<comment type="caution">
    <text evidence="1">The sequence shown here is derived from an EMBL/GenBank/DDBJ whole genome shotgun (WGS) entry which is preliminary data.</text>
</comment>
<proteinExistence type="predicted"/>
<accession>A0ABD2D2C5</accession>
<keyword evidence="2" id="KW-1185">Reference proteome</keyword>
<organism evidence="1 2">
    <name type="scientific">Vespula maculifrons</name>
    <name type="common">Eastern yellow jacket</name>
    <name type="synonym">Wasp</name>
    <dbReference type="NCBI Taxonomy" id="7453"/>
    <lineage>
        <taxon>Eukaryota</taxon>
        <taxon>Metazoa</taxon>
        <taxon>Ecdysozoa</taxon>
        <taxon>Arthropoda</taxon>
        <taxon>Hexapoda</taxon>
        <taxon>Insecta</taxon>
        <taxon>Pterygota</taxon>
        <taxon>Neoptera</taxon>
        <taxon>Endopterygota</taxon>
        <taxon>Hymenoptera</taxon>
        <taxon>Apocrita</taxon>
        <taxon>Aculeata</taxon>
        <taxon>Vespoidea</taxon>
        <taxon>Vespidae</taxon>
        <taxon>Vespinae</taxon>
        <taxon>Vespula</taxon>
    </lineage>
</organism>
<gene>
    <name evidence="1" type="ORF">V1477_000697</name>
</gene>
<reference evidence="1 2" key="1">
    <citation type="journal article" date="2024" name="Ann. Entomol. Soc. Am.">
        <title>Genomic analyses of the southern and eastern yellowjacket wasps (Hymenoptera: Vespidae) reveal evolutionary signatures of social life.</title>
        <authorList>
            <person name="Catto M.A."/>
            <person name="Caine P.B."/>
            <person name="Orr S.E."/>
            <person name="Hunt B.G."/>
            <person name="Goodisman M.A.D."/>
        </authorList>
    </citation>
    <scope>NUCLEOTIDE SEQUENCE [LARGE SCALE GENOMIC DNA]</scope>
    <source>
        <strain evidence="1">232</strain>
        <tissue evidence="1">Head and thorax</tissue>
    </source>
</reference>
<dbReference type="AlphaFoldDB" id="A0ABD2D2C5"/>
<dbReference type="Proteomes" id="UP001607303">
    <property type="component" value="Unassembled WGS sequence"/>
</dbReference>
<evidence type="ECO:0000313" key="1">
    <source>
        <dbReference type="EMBL" id="KAL2751539.1"/>
    </source>
</evidence>
<sequence>MDRENVCRWDAEKKAIFRMIHEKLSSREEALFVQIFILKLTRSTARSLLLLLLQSIRSVSHRSKFKADVEMADATKKGKDSRIL</sequence>
<name>A0ABD2D2C5_VESMC</name>
<keyword evidence="1" id="KW-0808">Transferase</keyword>
<protein>
    <submittedName>
        <fullName evidence="1">Mitogen-activated protein kinase kinase kinase 13 isoform X1</fullName>
    </submittedName>
</protein>
<keyword evidence="1" id="KW-0418">Kinase</keyword>
<dbReference type="GO" id="GO:0016301">
    <property type="term" value="F:kinase activity"/>
    <property type="evidence" value="ECO:0007669"/>
    <property type="project" value="UniProtKB-KW"/>
</dbReference>
<dbReference type="EMBL" id="JAYRBN010000007">
    <property type="protein sequence ID" value="KAL2751539.1"/>
    <property type="molecule type" value="Genomic_DNA"/>
</dbReference>